<reference evidence="1 2" key="1">
    <citation type="journal article" date="2019" name="G3 (Bethesda)">
        <title>Sequencing of a Wild Apple (Malus baccata) Genome Unravels the Differences Between Cultivated and Wild Apple Species Regarding Disease Resistance and Cold Tolerance.</title>
        <authorList>
            <person name="Chen X."/>
        </authorList>
    </citation>
    <scope>NUCLEOTIDE SEQUENCE [LARGE SCALE GENOMIC DNA]</scope>
    <source>
        <strain evidence="2">cv. Shandingzi</strain>
        <tissue evidence="1">Leaves</tissue>
    </source>
</reference>
<sequence length="112" mass="12676">MVDGFKVSGLGFSSQEQSEVVLADARSGWNESWEVRGDVFIGGRAVSVRFRWRHRVAVLKLPEASGRFVEAIGWNSGMLYFCWSKLWNLPNVLDPLLGIHGHTHPRRVLNIN</sequence>
<name>A0A540LDJ5_MALBA</name>
<evidence type="ECO:0000313" key="2">
    <source>
        <dbReference type="Proteomes" id="UP000315295"/>
    </source>
</evidence>
<organism evidence="1 2">
    <name type="scientific">Malus baccata</name>
    <name type="common">Siberian crab apple</name>
    <name type="synonym">Pyrus baccata</name>
    <dbReference type="NCBI Taxonomy" id="106549"/>
    <lineage>
        <taxon>Eukaryota</taxon>
        <taxon>Viridiplantae</taxon>
        <taxon>Streptophyta</taxon>
        <taxon>Embryophyta</taxon>
        <taxon>Tracheophyta</taxon>
        <taxon>Spermatophyta</taxon>
        <taxon>Magnoliopsida</taxon>
        <taxon>eudicotyledons</taxon>
        <taxon>Gunneridae</taxon>
        <taxon>Pentapetalae</taxon>
        <taxon>rosids</taxon>
        <taxon>fabids</taxon>
        <taxon>Rosales</taxon>
        <taxon>Rosaceae</taxon>
        <taxon>Amygdaloideae</taxon>
        <taxon>Maleae</taxon>
        <taxon>Malus</taxon>
    </lineage>
</organism>
<accession>A0A540LDJ5</accession>
<comment type="caution">
    <text evidence="1">The sequence shown here is derived from an EMBL/GenBank/DDBJ whole genome shotgun (WGS) entry which is preliminary data.</text>
</comment>
<keyword evidence="2" id="KW-1185">Reference proteome</keyword>
<dbReference type="EMBL" id="VIEB01000633">
    <property type="protein sequence ID" value="TQD84531.1"/>
    <property type="molecule type" value="Genomic_DNA"/>
</dbReference>
<evidence type="ECO:0000313" key="1">
    <source>
        <dbReference type="EMBL" id="TQD84531.1"/>
    </source>
</evidence>
<gene>
    <name evidence="1" type="ORF">C1H46_029919</name>
</gene>
<proteinExistence type="predicted"/>
<dbReference type="AlphaFoldDB" id="A0A540LDJ5"/>
<dbReference type="Proteomes" id="UP000315295">
    <property type="component" value="Unassembled WGS sequence"/>
</dbReference>
<protein>
    <submittedName>
        <fullName evidence="1">Uncharacterized protein</fullName>
    </submittedName>
</protein>